<comment type="caution">
    <text evidence="4">The sequence shown here is derived from an EMBL/GenBank/DDBJ whole genome shotgun (WGS) entry which is preliminary data.</text>
</comment>
<evidence type="ECO:0000313" key="4">
    <source>
        <dbReference type="EMBL" id="RNA05881.1"/>
    </source>
</evidence>
<proteinExistence type="predicted"/>
<name>A0A3M7Q4F4_BRAPC</name>
<dbReference type="PROSITE" id="PS50297">
    <property type="entry name" value="ANK_REP_REGION"/>
    <property type="match status" value="3"/>
</dbReference>
<evidence type="ECO:0000256" key="2">
    <source>
        <dbReference type="ARBA" id="ARBA00023043"/>
    </source>
</evidence>
<dbReference type="Gene3D" id="1.25.40.20">
    <property type="entry name" value="Ankyrin repeat-containing domain"/>
    <property type="match status" value="3"/>
</dbReference>
<evidence type="ECO:0000256" key="1">
    <source>
        <dbReference type="ARBA" id="ARBA00022737"/>
    </source>
</evidence>
<feature type="repeat" description="ANK" evidence="3">
    <location>
        <begin position="433"/>
        <end position="465"/>
    </location>
</feature>
<gene>
    <name evidence="4" type="ORF">BpHYR1_038088</name>
</gene>
<accession>A0A3M7Q4F4</accession>
<feature type="repeat" description="ANK" evidence="3">
    <location>
        <begin position="142"/>
        <end position="174"/>
    </location>
</feature>
<evidence type="ECO:0000256" key="3">
    <source>
        <dbReference type="PROSITE-ProRule" id="PRU00023"/>
    </source>
</evidence>
<organism evidence="4 5">
    <name type="scientific">Brachionus plicatilis</name>
    <name type="common">Marine rotifer</name>
    <name type="synonym">Brachionus muelleri</name>
    <dbReference type="NCBI Taxonomy" id="10195"/>
    <lineage>
        <taxon>Eukaryota</taxon>
        <taxon>Metazoa</taxon>
        <taxon>Spiralia</taxon>
        <taxon>Gnathifera</taxon>
        <taxon>Rotifera</taxon>
        <taxon>Eurotatoria</taxon>
        <taxon>Monogononta</taxon>
        <taxon>Pseudotrocha</taxon>
        <taxon>Ploima</taxon>
        <taxon>Brachionidae</taxon>
        <taxon>Brachionus</taxon>
    </lineage>
</organism>
<dbReference type="STRING" id="10195.A0A3M7Q4F4"/>
<dbReference type="Pfam" id="PF00023">
    <property type="entry name" value="Ank"/>
    <property type="match status" value="1"/>
</dbReference>
<keyword evidence="5" id="KW-1185">Reference proteome</keyword>
<dbReference type="InterPro" id="IPR002110">
    <property type="entry name" value="Ankyrin_rpt"/>
</dbReference>
<feature type="repeat" description="ANK" evidence="3">
    <location>
        <begin position="262"/>
        <end position="294"/>
    </location>
</feature>
<dbReference type="GO" id="GO:0005737">
    <property type="term" value="C:cytoplasm"/>
    <property type="evidence" value="ECO:0007669"/>
    <property type="project" value="TreeGrafter"/>
</dbReference>
<keyword evidence="2 3" id="KW-0040">ANK repeat</keyword>
<sequence length="602" mass="67390">MAECPEMSTQSNVAPDQIVTDDCEFEKSDESKMCILLLKNAYGEKKFNLADEIIEDMVSKSLVKGLTKLHTACGYGLVELVERYLKIDRMDPNALCSFNDLNNIAPIHFCAGIGPDPLTNNRHKCIEVLVQNGALVNALTTRNDSALHWATKLGDLATCEALIKCGADVNLINIDNCTCAHGAAYYKNIPILELLIKNNVNVLVKDVSGKNILHLLCKDNDQSGLQMETEMERQNHEEKKFFKLITMLLEEYKMDCNETDLSACTPFMYACEQQNLELLKILLDHKANLNLINSEGVTCMVLAIINSCPKVVDFLLKNGFDLNTRHPNCSYVTDAAYLNSKEILLLLLDAGCSADETREDENGVILNPLWAACERSNTQIVELLLQRGANPVIKAEFNMTALHCTAMAQYENLQIAKLLVDYQCPINLKSSQAGETPLFLACNSGFCEMVEYLVSLGVDVNDCSPMTRTCFQQAIFRSHKDIIMLLLNKGYVLTNEDKNDLNLLLMDLYQENDVEMLNYLLDKNLTSKQAILECIKNVHTWNMDDSTSQTDDASLVATLTDLKLDFSQPEAQIYPKTIEELNAFLDAKQELGFDSSDNDEVK</sequence>
<dbReference type="AlphaFoldDB" id="A0A3M7Q4F4"/>
<dbReference type="SMART" id="SM00248">
    <property type="entry name" value="ANK"/>
    <property type="match status" value="12"/>
</dbReference>
<keyword evidence="1" id="KW-0677">Repeat</keyword>
<dbReference type="PROSITE" id="PS50088">
    <property type="entry name" value="ANK_REPEAT"/>
    <property type="match status" value="3"/>
</dbReference>
<dbReference type="EMBL" id="REGN01007563">
    <property type="protein sequence ID" value="RNA05881.1"/>
    <property type="molecule type" value="Genomic_DNA"/>
</dbReference>
<dbReference type="OrthoDB" id="194358at2759"/>
<evidence type="ECO:0000313" key="5">
    <source>
        <dbReference type="Proteomes" id="UP000276133"/>
    </source>
</evidence>
<dbReference type="PANTHER" id="PTHR24198">
    <property type="entry name" value="ANKYRIN REPEAT AND PROTEIN KINASE DOMAIN-CONTAINING PROTEIN"/>
    <property type="match status" value="1"/>
</dbReference>
<dbReference type="PANTHER" id="PTHR24198:SF165">
    <property type="entry name" value="ANKYRIN REPEAT-CONTAINING PROTEIN-RELATED"/>
    <property type="match status" value="1"/>
</dbReference>
<dbReference type="Pfam" id="PF12796">
    <property type="entry name" value="Ank_2"/>
    <property type="match status" value="3"/>
</dbReference>
<dbReference type="Proteomes" id="UP000276133">
    <property type="component" value="Unassembled WGS sequence"/>
</dbReference>
<dbReference type="SUPFAM" id="SSF48403">
    <property type="entry name" value="Ankyrin repeat"/>
    <property type="match status" value="2"/>
</dbReference>
<reference evidence="4 5" key="1">
    <citation type="journal article" date="2018" name="Sci. Rep.">
        <title>Genomic signatures of local adaptation to the degree of environmental predictability in rotifers.</title>
        <authorList>
            <person name="Franch-Gras L."/>
            <person name="Hahn C."/>
            <person name="Garcia-Roger E.M."/>
            <person name="Carmona M.J."/>
            <person name="Serra M."/>
            <person name="Gomez A."/>
        </authorList>
    </citation>
    <scope>NUCLEOTIDE SEQUENCE [LARGE SCALE GENOMIC DNA]</scope>
    <source>
        <strain evidence="4">HYR1</strain>
    </source>
</reference>
<protein>
    <submittedName>
        <fullName evidence="4">Ankyrin repeat</fullName>
    </submittedName>
</protein>
<dbReference type="InterPro" id="IPR036770">
    <property type="entry name" value="Ankyrin_rpt-contain_sf"/>
</dbReference>